<sequence>MMLTISNDYVAHFRLYPYALLPRYPLLFPYSVLFWPCFPAPRTALAPPNLPPLSHDHLRQKDIISCWEKYRSFSVPRSLRQYPKFISLSSSQFLL</sequence>
<reference evidence="1 2" key="1">
    <citation type="submission" date="2019-05" db="EMBL/GenBank/DDBJ databases">
        <title>Another draft genome of Portunus trituberculatus and its Hox gene families provides insights of decapod evolution.</title>
        <authorList>
            <person name="Jeong J.-H."/>
            <person name="Song I."/>
            <person name="Kim S."/>
            <person name="Choi T."/>
            <person name="Kim D."/>
            <person name="Ryu S."/>
            <person name="Kim W."/>
        </authorList>
    </citation>
    <scope>NUCLEOTIDE SEQUENCE [LARGE SCALE GENOMIC DNA]</scope>
    <source>
        <tissue evidence="1">Muscle</tissue>
    </source>
</reference>
<organism evidence="1 2">
    <name type="scientific">Portunus trituberculatus</name>
    <name type="common">Swimming crab</name>
    <name type="synonym">Neptunus trituberculatus</name>
    <dbReference type="NCBI Taxonomy" id="210409"/>
    <lineage>
        <taxon>Eukaryota</taxon>
        <taxon>Metazoa</taxon>
        <taxon>Ecdysozoa</taxon>
        <taxon>Arthropoda</taxon>
        <taxon>Crustacea</taxon>
        <taxon>Multicrustacea</taxon>
        <taxon>Malacostraca</taxon>
        <taxon>Eumalacostraca</taxon>
        <taxon>Eucarida</taxon>
        <taxon>Decapoda</taxon>
        <taxon>Pleocyemata</taxon>
        <taxon>Brachyura</taxon>
        <taxon>Eubrachyura</taxon>
        <taxon>Portunoidea</taxon>
        <taxon>Portunidae</taxon>
        <taxon>Portuninae</taxon>
        <taxon>Portunus</taxon>
    </lineage>
</organism>
<gene>
    <name evidence="1" type="ORF">E2C01_046933</name>
</gene>
<accession>A0A5B7G639</accession>
<comment type="caution">
    <text evidence="1">The sequence shown here is derived from an EMBL/GenBank/DDBJ whole genome shotgun (WGS) entry which is preliminary data.</text>
</comment>
<dbReference type="EMBL" id="VSRR010011347">
    <property type="protein sequence ID" value="MPC53049.1"/>
    <property type="molecule type" value="Genomic_DNA"/>
</dbReference>
<keyword evidence="2" id="KW-1185">Reference proteome</keyword>
<dbReference type="Proteomes" id="UP000324222">
    <property type="component" value="Unassembled WGS sequence"/>
</dbReference>
<protein>
    <submittedName>
        <fullName evidence="1">Uncharacterized protein</fullName>
    </submittedName>
</protein>
<name>A0A5B7G639_PORTR</name>
<dbReference type="AlphaFoldDB" id="A0A5B7G639"/>
<proteinExistence type="predicted"/>
<evidence type="ECO:0000313" key="1">
    <source>
        <dbReference type="EMBL" id="MPC53049.1"/>
    </source>
</evidence>
<evidence type="ECO:0000313" key="2">
    <source>
        <dbReference type="Proteomes" id="UP000324222"/>
    </source>
</evidence>